<sequence>PENVASQIGVPARAASSHGKGAYQDPNKPAQILFSNISTAKAVAEAIRTSLGPKGMDKMIQDGKGDVTITNGGATILKQMQVLHPAARMLVELSKAQNIEAGDGTTSVVIIAGSLSDSCTKLLQKGIHSTIISESFQKGTEILTDIDRETLLNSATTSLNSKVVSQYSSLLSPTSVNAVMKVIDPATATSVDLRDIKIVKKFGGTIDDSELVEGLVLIQKVLNSGITRVEKAKIGLIQFCLSAPKTDIDNQILASDYRACILNLKSILRDALSDLVLHFLNKMKVMTIGTKPVAHIDQFTADMLGSAELAEEVNLNGSGKLLKITGCASPGKTVTIVVCGSNKQVIEEAEYSIHDSLCVIGGGALEIDGMESYCIRAFADAMEVIPSTLAENACLNRIATVIELRNQHAQGEKNGGISNILKELVVQPLLVSVSALTLAAETVRSILKISDVVNTQ</sequence>
<protein>
    <recommendedName>
        <fullName evidence="3 13">T-complex protein 1 subunit delta</fullName>
    </recommendedName>
</protein>
<dbReference type="AlphaFoldDB" id="A0A2K6RKS6"/>
<evidence type="ECO:0000256" key="8">
    <source>
        <dbReference type="ARBA" id="ARBA00023186"/>
    </source>
</evidence>
<dbReference type="GeneTree" id="ENSGT00550000074956"/>
<dbReference type="PROSITE" id="PS00750">
    <property type="entry name" value="TCP1_1"/>
    <property type="match status" value="1"/>
</dbReference>
<evidence type="ECO:0000313" key="15">
    <source>
        <dbReference type="Ensembl" id="ENSRROP00000041636.1"/>
    </source>
</evidence>
<dbReference type="OMA" id="LATECIR"/>
<dbReference type="Proteomes" id="UP000233200">
    <property type="component" value="Unplaced"/>
</dbReference>
<dbReference type="InterPro" id="IPR002194">
    <property type="entry name" value="Chaperonin_TCP-1_CS"/>
</dbReference>
<keyword evidence="6" id="KW-0378">Hydrolase</keyword>
<dbReference type="Pfam" id="PF00118">
    <property type="entry name" value="Cpn60_TCP1"/>
    <property type="match status" value="3"/>
</dbReference>
<dbReference type="PRINTS" id="PR00304">
    <property type="entry name" value="TCOMPLEXTCP1"/>
</dbReference>
<dbReference type="InterPro" id="IPR017998">
    <property type="entry name" value="Chaperone_TCP-1"/>
</dbReference>
<dbReference type="GO" id="GO:0051082">
    <property type="term" value="F:unfolded protein binding"/>
    <property type="evidence" value="ECO:0007669"/>
    <property type="project" value="InterPro"/>
</dbReference>
<reference evidence="15" key="2">
    <citation type="submission" date="2025-09" db="UniProtKB">
        <authorList>
            <consortium name="Ensembl"/>
        </authorList>
    </citation>
    <scope>IDENTIFICATION</scope>
</reference>
<name>A0A2K6RKS6_RHIRO</name>
<evidence type="ECO:0000256" key="3">
    <source>
        <dbReference type="ARBA" id="ARBA00016107"/>
    </source>
</evidence>
<dbReference type="Ensembl" id="ENSRROT00000066137.1">
    <property type="protein sequence ID" value="ENSRROP00000041636.1"/>
    <property type="gene ID" value="ENSRROG00000043977.1"/>
</dbReference>
<dbReference type="InterPro" id="IPR027409">
    <property type="entry name" value="GroEL-like_apical_dom_sf"/>
</dbReference>
<reference evidence="15" key="1">
    <citation type="submission" date="2025-08" db="UniProtKB">
        <authorList>
            <consortium name="Ensembl"/>
        </authorList>
    </citation>
    <scope>IDENTIFICATION</scope>
</reference>
<evidence type="ECO:0000313" key="16">
    <source>
        <dbReference type="Proteomes" id="UP000233200"/>
    </source>
</evidence>
<keyword evidence="16" id="KW-1185">Reference proteome</keyword>
<comment type="catalytic activity">
    <reaction evidence="9">
        <text>ATP + H2O = ADP + phosphate + H(+)</text>
        <dbReference type="Rhea" id="RHEA:13065"/>
        <dbReference type="ChEBI" id="CHEBI:15377"/>
        <dbReference type="ChEBI" id="CHEBI:15378"/>
        <dbReference type="ChEBI" id="CHEBI:30616"/>
        <dbReference type="ChEBI" id="CHEBI:43474"/>
        <dbReference type="ChEBI" id="CHEBI:456216"/>
    </reaction>
</comment>
<keyword evidence="4" id="KW-0963">Cytoplasm</keyword>
<dbReference type="InterPro" id="IPR027410">
    <property type="entry name" value="TCP-1-like_intermed_sf"/>
</dbReference>
<keyword evidence="7 12" id="KW-0067">ATP-binding</keyword>
<dbReference type="Gene3D" id="3.30.260.10">
    <property type="entry name" value="TCP-1-like chaperonin intermediate domain"/>
    <property type="match status" value="2"/>
</dbReference>
<dbReference type="InterPro" id="IPR012717">
    <property type="entry name" value="Chap_CCT_delta"/>
</dbReference>
<evidence type="ECO:0000256" key="9">
    <source>
        <dbReference type="ARBA" id="ARBA00049360"/>
    </source>
</evidence>
<dbReference type="GO" id="GO:0005524">
    <property type="term" value="F:ATP binding"/>
    <property type="evidence" value="ECO:0007669"/>
    <property type="project" value="UniProtKB-KW"/>
</dbReference>
<evidence type="ECO:0000256" key="6">
    <source>
        <dbReference type="ARBA" id="ARBA00022801"/>
    </source>
</evidence>
<comment type="function">
    <text evidence="10">Component of the chaperonin-containing T-complex (TRiC), a molecular chaperone complex that assists the folding of actin, tubulin and other proteins upon ATP hydrolysis. The TRiC complex mediates the folding of WRAP53/TCAB1, thereby regulating telomere maintenance. As part of the TRiC complex may play a role in the assembly of BBSome, a complex involved in ciliogenesis regulating transports vesicles to the cilia.</text>
</comment>
<evidence type="ECO:0000256" key="14">
    <source>
        <dbReference type="SAM" id="MobiDB-lite"/>
    </source>
</evidence>
<dbReference type="CDD" id="cd03338">
    <property type="entry name" value="TCP1_delta"/>
    <property type="match status" value="1"/>
</dbReference>
<organism evidence="15 16">
    <name type="scientific">Rhinopithecus roxellana</name>
    <name type="common">Golden snub-nosed monkey</name>
    <name type="synonym">Pygathrix roxellana</name>
    <dbReference type="NCBI Taxonomy" id="61622"/>
    <lineage>
        <taxon>Eukaryota</taxon>
        <taxon>Metazoa</taxon>
        <taxon>Chordata</taxon>
        <taxon>Craniata</taxon>
        <taxon>Vertebrata</taxon>
        <taxon>Euteleostomi</taxon>
        <taxon>Mammalia</taxon>
        <taxon>Eutheria</taxon>
        <taxon>Euarchontoglires</taxon>
        <taxon>Primates</taxon>
        <taxon>Haplorrhini</taxon>
        <taxon>Catarrhini</taxon>
        <taxon>Cercopithecidae</taxon>
        <taxon>Colobinae</taxon>
        <taxon>Rhinopithecus</taxon>
    </lineage>
</organism>
<dbReference type="GO" id="GO:0140662">
    <property type="term" value="F:ATP-dependent protein folding chaperone"/>
    <property type="evidence" value="ECO:0007669"/>
    <property type="project" value="InterPro"/>
</dbReference>
<evidence type="ECO:0000256" key="12">
    <source>
        <dbReference type="RuleBase" id="RU004187"/>
    </source>
</evidence>
<keyword evidence="5 12" id="KW-0547">Nucleotide-binding</keyword>
<dbReference type="InterPro" id="IPR027413">
    <property type="entry name" value="GROEL-like_equatorial_sf"/>
</dbReference>
<dbReference type="Gene3D" id="3.50.7.10">
    <property type="entry name" value="GroEL"/>
    <property type="match status" value="2"/>
</dbReference>
<evidence type="ECO:0000256" key="11">
    <source>
        <dbReference type="ARBA" id="ARBA00093522"/>
    </source>
</evidence>
<feature type="region of interest" description="Disordered" evidence="14">
    <location>
        <begin position="1"/>
        <end position="26"/>
    </location>
</feature>
<dbReference type="PANTHER" id="PTHR11353">
    <property type="entry name" value="CHAPERONIN"/>
    <property type="match status" value="1"/>
</dbReference>
<comment type="similarity">
    <text evidence="2 12">Belongs to the TCP-1 chaperonin family.</text>
</comment>
<comment type="subunit">
    <text evidence="11">Component of the chaperonin-containing T-complex (TRiC), a hexadecamer composed of two identical back-to-back stacked rings enclosing a protein folding chamber. Each ring is made up of eight different subunits: TCP1/CCT1, CCT2, CCT3, CCT4, CCT5, CCT6A/CCT6, CCT7, CCT8. Interacts with PACRG. Interacts with DNAAF4. Interacts with DLEC1.</text>
</comment>
<accession>A0A2K6RKS6</accession>
<dbReference type="Gene3D" id="1.10.560.10">
    <property type="entry name" value="GroEL-like equatorial domain"/>
    <property type="match status" value="2"/>
</dbReference>
<dbReference type="SUPFAM" id="SSF52029">
    <property type="entry name" value="GroEL apical domain-like"/>
    <property type="match status" value="1"/>
</dbReference>
<dbReference type="GO" id="GO:0016887">
    <property type="term" value="F:ATP hydrolysis activity"/>
    <property type="evidence" value="ECO:0007669"/>
    <property type="project" value="InterPro"/>
</dbReference>
<evidence type="ECO:0000256" key="5">
    <source>
        <dbReference type="ARBA" id="ARBA00022741"/>
    </source>
</evidence>
<keyword evidence="8 12" id="KW-0143">Chaperone</keyword>
<evidence type="ECO:0000256" key="7">
    <source>
        <dbReference type="ARBA" id="ARBA00022840"/>
    </source>
</evidence>
<dbReference type="SUPFAM" id="SSF48592">
    <property type="entry name" value="GroEL equatorial domain-like"/>
    <property type="match status" value="1"/>
</dbReference>
<dbReference type="SUPFAM" id="SSF54849">
    <property type="entry name" value="GroEL-intermediate domain like"/>
    <property type="match status" value="1"/>
</dbReference>
<comment type="subcellular location">
    <subcellularLocation>
        <location evidence="1">Cytoplasm</location>
    </subcellularLocation>
</comment>
<evidence type="ECO:0000256" key="10">
    <source>
        <dbReference type="ARBA" id="ARBA00093360"/>
    </source>
</evidence>
<dbReference type="STRING" id="61622.ENSRROP00000041636"/>
<evidence type="ECO:0000256" key="2">
    <source>
        <dbReference type="ARBA" id="ARBA00008020"/>
    </source>
</evidence>
<proteinExistence type="inferred from homology"/>
<dbReference type="GO" id="GO:0005737">
    <property type="term" value="C:cytoplasm"/>
    <property type="evidence" value="ECO:0007669"/>
    <property type="project" value="UniProtKB-SubCell"/>
</dbReference>
<evidence type="ECO:0000256" key="4">
    <source>
        <dbReference type="ARBA" id="ARBA00022490"/>
    </source>
</evidence>
<evidence type="ECO:0000256" key="13">
    <source>
        <dbReference type="RuleBase" id="RU004192"/>
    </source>
</evidence>
<dbReference type="InterPro" id="IPR002423">
    <property type="entry name" value="Cpn60/GroEL/TCP-1"/>
</dbReference>
<evidence type="ECO:0000256" key="1">
    <source>
        <dbReference type="ARBA" id="ARBA00004496"/>
    </source>
</evidence>